<reference evidence="10 11" key="1">
    <citation type="submission" date="2019-03" db="EMBL/GenBank/DDBJ databases">
        <title>Deep-cultivation of Planctomycetes and their phenomic and genomic characterization uncovers novel biology.</title>
        <authorList>
            <person name="Wiegand S."/>
            <person name="Jogler M."/>
            <person name="Boedeker C."/>
            <person name="Pinto D."/>
            <person name="Vollmers J."/>
            <person name="Rivas-Marin E."/>
            <person name="Kohn T."/>
            <person name="Peeters S.H."/>
            <person name="Heuer A."/>
            <person name="Rast P."/>
            <person name="Oberbeckmann S."/>
            <person name="Bunk B."/>
            <person name="Jeske O."/>
            <person name="Meyerdierks A."/>
            <person name="Storesund J.E."/>
            <person name="Kallscheuer N."/>
            <person name="Luecker S."/>
            <person name="Lage O.M."/>
            <person name="Pohl T."/>
            <person name="Merkel B.J."/>
            <person name="Hornburger P."/>
            <person name="Mueller R.-W."/>
            <person name="Bruemmer F."/>
            <person name="Labrenz M."/>
            <person name="Spormann A.M."/>
            <person name="Op den Camp H."/>
            <person name="Overmann J."/>
            <person name="Amann R."/>
            <person name="Jetten M.S.M."/>
            <person name="Mascher T."/>
            <person name="Medema M.H."/>
            <person name="Devos D.P."/>
            <person name="Kaster A.-K."/>
            <person name="Ovreas L."/>
            <person name="Rohde M."/>
            <person name="Galperin M.Y."/>
            <person name="Jogler C."/>
        </authorList>
    </citation>
    <scope>NUCLEOTIDE SEQUENCE [LARGE SCALE GENOMIC DNA]</scope>
    <source>
        <strain evidence="10 11">Enr17</strain>
    </source>
</reference>
<feature type="compositionally biased region" description="Gly residues" evidence="6">
    <location>
        <begin position="4157"/>
        <end position="4167"/>
    </location>
</feature>
<feature type="domain" description="Golvesin/Xly CBD-like" evidence="9">
    <location>
        <begin position="5148"/>
        <end position="5289"/>
    </location>
</feature>
<dbReference type="InterPro" id="IPR011050">
    <property type="entry name" value="Pectin_lyase_fold/virulence"/>
</dbReference>
<gene>
    <name evidence="10" type="ORF">Enr17x_17800</name>
</gene>
<feature type="domain" description="Golvesin/Xly CBD-like" evidence="9">
    <location>
        <begin position="4891"/>
        <end position="5031"/>
    </location>
</feature>
<feature type="domain" description="HYDIN/VesB/CFA65-like Ig-like" evidence="8">
    <location>
        <begin position="5315"/>
        <end position="5396"/>
    </location>
</feature>
<evidence type="ECO:0000313" key="11">
    <source>
        <dbReference type="Proteomes" id="UP000318313"/>
    </source>
</evidence>
<evidence type="ECO:0000259" key="7">
    <source>
        <dbReference type="Pfam" id="PF13229"/>
    </source>
</evidence>
<evidence type="ECO:0000256" key="1">
    <source>
        <dbReference type="ARBA" id="ARBA00004138"/>
    </source>
</evidence>
<evidence type="ECO:0000256" key="3">
    <source>
        <dbReference type="ARBA" id="ARBA00022490"/>
    </source>
</evidence>
<sequence length="5724" mass="593149">MLLTNWLNTLTSRIKQRPVFRSRDRRAIRRRWQAIVDNQIATTEALEDRTLLTTFTVENLDASGTGSLADAIDQANANAGLDTIVFQTGLSGTINAGTTLHIEDDVIINGDTDGDSGTKEITVTGNDLFRVFTVENANATFSNFAITAGEGNTGYSDLNGGGGILALGNLPNHTLTLQAMEFSENESSWGAAVHAYNTIVSIEDSLFFDNIAAADSVAGDYSAQGGAINITESRDEGVIHTITGSTFVNNQTTESAGLYGGGGAIAYASFGGRLNINESVFDSNQTSGPQGGGAILAKIFEGGTGSTFGVIADVRIDGSLLLNNKVTDQANATVGGGAISSIGSNEIQLRTTIFATTLMNNSVESTSGTGGAISSTVLNGSPSNTLNVAESTFSGNHAFSGGAIATNATYSTILTSTITLNTASVDETGGIYLSTNPLQPANQLEISGTILDANSGHQIGTDGGMFNLTTSNGYNLINGTVENVPNGFVFQSTDITGTPANLSALTPNGAMVGSPGAQSAIQTHIPLPGSEAIDNGGTTALFDQIGTPRPQGSAPDIGAIEFVFNGPAVVYVDDNFSNPTPGQDPDAGGPATEFGVDAFATIQEAIDNVADGGTVIIAAGTYLPSSTITVSKSITIQGAQAGVDPRPGTGSLRDETDDSTETIIDGGGSLSRIFLIDADNVTLDGLVITNGTGDLVRSSNPVDNITVQYNIIHNSTGDEGVQLANASNSSIQYNYIFDTEGDGANFAYSSNSNISFNELRNVRSTNGAIYVYDSEAITIEGNLLDLDHLNQNDGIKVIDEIGADTTTSYIINNVVIDSLQDGITVERSNVIVSGNDVSGSTSENGVIYVSENVDNVQITNNSIHDNLASVSSGQINYAIRIGKAFGNHPTNVVIRDNSIVNNEALIFFQQDTQANLDASRNWWGTADSAVIAAGIVGVVDGLAQTNGAIDFSTILTSGADTNGVAPGFQPDTSTLSVHTFGGEPENGSRIQNAINLVDASGTVEVQSGTYTENVTVNRGITLSGTPDIQGILTVTDGATLAPGFSPGIIHTNGLNIQGDTFELNNINLGSFTHLDVGPGEDLRYVESVQGENILFWRGSTGELRRATYTWNGTNLVLGAITSPTGLTSGDHASILNMGGGVLEGYFHTGTGPSVTSQYHAISNDGGQTWINETLIPYPFPTPGIGSDSGTTGGGGIIEINGERRIYAQNNFGDIVLWTTDAGSNGPLTNVGALIDGSTGNFQNQSPSGDAIGLSSGQTLYLYVDGEGSESTLGAIGALIVDPTGLVITSQIDNFISVSNTALSSAGLTRLDEMTIGAVQIAGNMITGVLMIDGDSVANGSNEDLFYAPITINTNSVPAGSLDIEINGTTPGTEYDQIDVTGTVTIGAGATLNLIDGYDPAAGEQFVLINNDGVDPVVGTFAGLDEGHEFSNFLGVSGLTAFLTYTGGDGNDVSIVVQDPTPQITLPVNGTANNYTLSLVGPNLVLTDNDSGMTISTIPLLSLGGPLVIDGEPNQDDRLTVDLTGIDETTPLQIIFNGGTGGNDELVLSRTGSLASVEHVLVDASSGNIIINGAVTPIISYTGLEPITDNLDVTDRVFTFTGAAETITLSDDGDLNDGESFIDSSLAESVTFLNATNSLTINTELGGGSGIDALNVEGLDEQFNANLIINAGADDSVSFLTNTTDIGSGNLSVTSGTVELDADIIAASISGDAPTVNVLGSAGGADLRDALNLAGIGGTINVAAGTYLTTGTLNLNQAVSIVGAGKEDVEIRKSGAPTTYDEVIHISGNDVSISGAQLGWETHTMATDYRGYVVVTTGDNTTLNNLLFSDNYRSAIVFENADNLEISDSIFEGKFGRAAIRDGNSGSGENFLITRNEFRADHFRWGPIAIGPQGTLGDPNNEAFSGEISFNYFGNGLEAGAFQEQGDQNYTVTITNQGMTADGVDIIHNTFDWQDSATINGVGNFAQSGGIYFDPNLTVPPGSVNITDNIFNGFTYDGPQPTNDPLWNPAGGVFGGALEFDGVDDFGLFQDPAFDVGAAGTLNFWVNMQDQSRRNQFFEGLDDLGFEFQFRENTGGQFFGSPGRGVNNTGDNVVIQDGSAGGTEGVWQNLQYTWNFNGGVNPEMHIYVDGTEVGYLSTTYDADLSQWVEIISTVNQLVTVGRDASGDRHFDGLMDDVGWFNAVLNQTDRDNIRMNGVATLSADARLIAHWDFDQGAGNIAVDNKNGIEMYISANGISPLGPEFRPGMGQFGGALEFDGIDDFATFQDPSFDVGAQGTLSFWVNMQDTGKRNQFFEGPGNQGLEFQFRPNSGGQFYGRVANDGDFVIEDGPSAGVAGTWTNIQYTWDNTTSEMRIYIDGTEVSGYLPGFTPTDLSSFDSMQFIDTINGLMNVGRDPGDSGRYFDGLMDDIAWFDVVLNPAERAEIIGTSVGTSFLNGDPRLVAYWNLDDAPGTTVATGDGGTNIDLNIQAEPPLPPIEGFGVLAPANATVTYNVFHDNDLNSNLPLDPTNILGDPLFAYESDPNYAPTDPDSLAEQFAIGFGSTAAFSSSEHAVDANTMTPHIGAFQDLSLFGAGDIVIDGSGADDLLEITFIDANTATFILTTDVGGMGETVTGPVMLTNITSLTFNGLEGDDLLRVTNPMGGLLDPVNGLIFNGGTGGEDGAGDTLEILGGTATTVEHRFSNDSEGSVFFNGEGTATITYTGLEPIIDNIDAADRIFSFTGADELITLSDGGAAGQSLIDSTLGESVLFLNPTASLTINTEAFGGTGIDTVNLIGADAAFSANLTVNAGANDAINTGTIDIGAGNADLNAALVNVNLAFTTTGSVDIDASSGITFAAAGVIDAGANTIDLQAGIGIMLGQITTTGDVTVTATAGSIFDANAGVNNITANNATLVSGSGAGLFDALETAISALEANIGGGLELDDTGTLNVGFAGGINGVTVGGPSTITSTGTMTVTENVTASGGDLLLQNTGGNFNQNAGTTISNTGAFEIGINSTGQVNLIEDSLINSSGNGLIDIDAVNDVNVVRITTGGEVQITTSAGAIIDNKTVNLFPPNIIADSLSLLAATGIGDTAISANLGVNVNTLSASSSSGNIVIFEHDSVNVGTVNGISGLFNNGYIDLLANNSITVDQDVRSTNLDSIVSIRSGNQLTVNAAIESNDGTINLLAFNDLILGSASSIDTTTSAYINLRADLNNSGTGEFTQNEGSIINARGGLLSIHASEDINLTNLVSIGGQILIETTNGAIIDNTVGEGTLITGGEAAFLAATGIGNFADGDIDTAVSTLTASTPGGNINIYNMGALDIGAPLFIGMPLSDVEANTGSIDITSASPLTVSGNVTGAGTVTLTSTDGAGPGDDLTINAGVTVESTGADVVLNSGDNFLLTLTGEVIAATTIEINVDPSAGDPDAAGATVDLLGNVDATLTTINGGDDEDTFNILPTGDSPITINGGDPTLPGPGDVLNMDFSGLTNPPVLTLGMDAGSGEFSFLAPDLQLPVTYSSIENVTTSTGAYHLVLDMLASGFQDGAADDINVALDATGTDLQIAINPSIFFTGAIADILSFTVLGSSDSDSLHVNETAGGLPFFATAAPPVGISSGSHLNAAADFYLEDVFNPNTYDVNDITFHFDGGGGMNDAFRLITSINTYNVGYFSDLDDALGSGNIVAAQSGNTDIDFGFSFARLEGLDFLTYSGGELHVDASATPMTNQIAIDSPSLLSSYTEIMGNGGFTDLVFDGYQDLVVVSGPGSETIDLIAVGPGSNITSIVIDADDVFGTNAADNDVIRVHSAPLGVLNINILAAAGDDVINVFDAGNTVDNINAQIMIDGEGGNDTLTIIDSGDLTGDTFEITSTTVEGLTSAAGTDITYMAIDNLNVTGTDGNDDISVNLTTQEDLNNVTINGFNGDDDFSLQNGSTPMGVDTRLNGDAGNDEFFFLPGSILRGFIDGGGDVDTIDYTTYAAVVHIALSGLGTIDGFQGRENNGSILGTGIGSLGFDNIDDLLGSGLSDTLEGPDLNNYWGITSTDTGFIIADRPNLMIGRPTTGGDATATPPEQFLSFLDFENLIGGSLNDRFDLSDGAGLTGTLNGDLGNDSLDYRDYTTGVNVDLFAGTATNIGGGLALGTGGGDDDNSIENVFGGDGNDNITGDNDNNILGDGFGSDNLDGGGNGVGSENGGNDVFLMEPGAGGSVDVITDIHGNDTVDFRFASQGIVFDADIINTPQDVFGGNTVELRQIQPQQPDTNPSFMENVVGSEFNDLIFIDPLSQDGNFPIDGPPVLRSVDGRGGNDTLDFDAKGQEVIDTGFSLTADGVGTVQYLNFENVRPFEDNPGFIVDNGDSAFTITGDWPYHPAGTAAITNGIGFEDDIHTVAGTTPTGVGPAQAFWEFFGLTPGQYRVSVTWPVSTNPGIVAQVATDTPFTVFDGAQTDIGTTAVDLGTSDLNQQIAPNDFSVDGAVWEDLGVFTINSRTLTVMLTNLADGKVTADAIRIERVSAGPEIELTDVTDALAPPALVVDGHPGGIQFGDTELLTPAVRTFEITNNGSAVLNISNITIPAGYTTDLTAQAIGIGSTIQFTITMDASTFGDRSGIFSFDTDDVDEATFNILLDGRVSNVVIVDDGDAEFSATAGFETFTTSVNEGNVGFEGDITGAVPNQPGSTPAPGTETATWTFTDLADGNYRVSTTWSPLYNRVDDAPYSLDGGAGVFDLDVDQRITPGSFVDENGVAWFDLNLSYLVVGGTLTVTLTNDANNFPRDSYDLANGVIADAIRIEYLPEPDLEVTVDMGTVVEDDTGNVDFGSTLPGIPIIKTFTVTNLSMTDVDVTGLIEFPPGFSIDPASPFGTDTVPVTIGGGSSVTFTVQFDGGTNGSTFGQISFTTGDEDENPYNFTVSGTAGPATVGVTDTDFSTTGTWTGHTPGGVGDPEFLYAGDYVTGGVGANTATWSFDVEPGRYQVVAHWYVHPDVTTNGHGAASNAPYTIFDDVTPVTTVLVNQQTSSDDFLDDGTFWEFIGDPVVITSDALNVLLTDNANGIVYADEIRIYRVVDPVISVEVDGVEVEDGSSVDFEETIVGAAVVKTFTITNSGERNMALGTINLPAGFTLISGFGNDNLPPGASTTFTMQMDAATAGPFGGMVSFGVDSADANPFNFTVTGSAQNSMIVDNGDLNYSNSGPWETFSTTTAFYEYFQQDQDVLDGGDLPGSNTASWSFNNLGAGAYQVSAHWFQHSSLAPDAQITISGIEGGPVTVSLDQRFAPNDFSADGTNWEELGDFQVAAGGTLTVTITDDGASGDIAADAMRLELIPVGMQDPEIEVQAGAVDLVSGVSSLDLGTTGFGESLFQTFTITNTGTDTLNLGAITTPANFSVFSGPGTTTLFAGQSTTFVLEFNSTGVSGTSSGTVSIANNDADEAPFDIDVSATMSAVQIVDDRDADYSDVGNWQLKQGASLFYYQTDGQQLNQGENGTATWNFTGLAAGTYTVSTTWYHNVARATNAEYNIGTGPIVVNQRVAPNDFNSEGEDWEILGTIAVGAGGSITVTLSDNVADGSIIADAVRIERTGPLVAAAGESSTPAASITQADLDAVRNAALTYWSATGLTADEMDRLQSVSFVLADLPDAMLGGATSSTILIDVNAAGYGWFVDDSPFDSSEFTLDADGNLVADADSEAFGRMDLLTVVMHELGHTLGYDDLDAAEAGNDLMSESLNDSQRRLPEIDDADASDIDDFFSAITGGDNPLLN</sequence>
<protein>
    <submittedName>
        <fullName evidence="10">Uncharacterized protein</fullName>
    </submittedName>
</protein>
<dbReference type="InterPro" id="IPR013320">
    <property type="entry name" value="ConA-like_dom_sf"/>
</dbReference>
<dbReference type="Pfam" id="PF13385">
    <property type="entry name" value="Laminin_G_3"/>
    <property type="match status" value="2"/>
</dbReference>
<dbReference type="OrthoDB" id="292934at2"/>
<dbReference type="Proteomes" id="UP000318313">
    <property type="component" value="Chromosome"/>
</dbReference>
<dbReference type="SMART" id="SM00710">
    <property type="entry name" value="PbH1"/>
    <property type="match status" value="20"/>
</dbReference>
<dbReference type="Pfam" id="PF22544">
    <property type="entry name" value="HYDIN_VesB_CFA65-like_Ig"/>
    <property type="match status" value="1"/>
</dbReference>
<evidence type="ECO:0000313" key="10">
    <source>
        <dbReference type="EMBL" id="QDV49759.1"/>
    </source>
</evidence>
<dbReference type="InterPro" id="IPR006626">
    <property type="entry name" value="PbH1"/>
</dbReference>
<dbReference type="SUPFAM" id="SSF51126">
    <property type="entry name" value="Pectin lyase-like"/>
    <property type="match status" value="4"/>
</dbReference>
<dbReference type="Gene3D" id="2.60.120.200">
    <property type="match status" value="2"/>
</dbReference>
<dbReference type="Pfam" id="PF13229">
    <property type="entry name" value="Beta_helix"/>
    <property type="match status" value="1"/>
</dbReference>
<feature type="domain" description="Golvesin/Xly CBD-like" evidence="9">
    <location>
        <begin position="4650"/>
        <end position="4762"/>
    </location>
</feature>
<accession>A0A518I9M6</accession>
<feature type="domain" description="Golvesin/Xly CBD-like" evidence="9">
    <location>
        <begin position="5413"/>
        <end position="5544"/>
    </location>
</feature>
<dbReference type="SUPFAM" id="SSF49899">
    <property type="entry name" value="Concanavalin A-like lectins/glucanases"/>
    <property type="match status" value="2"/>
</dbReference>
<dbReference type="GO" id="GO:0008237">
    <property type="term" value="F:metallopeptidase activity"/>
    <property type="evidence" value="ECO:0007669"/>
    <property type="project" value="InterPro"/>
</dbReference>
<dbReference type="NCBIfam" id="NF012200">
    <property type="entry name" value="choice_anch_D"/>
    <property type="match status" value="3"/>
</dbReference>
<dbReference type="InterPro" id="IPR012334">
    <property type="entry name" value="Pectin_lyas_fold"/>
</dbReference>
<dbReference type="Gene3D" id="2.160.20.10">
    <property type="entry name" value="Single-stranded right-handed beta-helix, Pectin lyase-like"/>
    <property type="match status" value="2"/>
</dbReference>
<dbReference type="InterPro" id="IPR039448">
    <property type="entry name" value="Beta_helix"/>
</dbReference>
<dbReference type="Pfam" id="PF25275">
    <property type="entry name" value="Golvesin_C"/>
    <property type="match status" value="4"/>
</dbReference>
<dbReference type="Gene3D" id="2.60.40.10">
    <property type="entry name" value="Immunoglobulins"/>
    <property type="match status" value="4"/>
</dbReference>
<proteinExistence type="predicted"/>
<evidence type="ECO:0000256" key="2">
    <source>
        <dbReference type="ARBA" id="ARBA00004496"/>
    </source>
</evidence>
<dbReference type="InterPro" id="IPR053879">
    <property type="entry name" value="HYDIN_VesB_CFA65-like_Ig"/>
</dbReference>
<keyword evidence="5" id="KW-0966">Cell projection</keyword>
<organism evidence="10 11">
    <name type="scientific">Gimesia fumaroli</name>
    <dbReference type="NCBI Taxonomy" id="2527976"/>
    <lineage>
        <taxon>Bacteria</taxon>
        <taxon>Pseudomonadati</taxon>
        <taxon>Planctomycetota</taxon>
        <taxon>Planctomycetia</taxon>
        <taxon>Planctomycetales</taxon>
        <taxon>Planctomycetaceae</taxon>
        <taxon>Gimesia</taxon>
    </lineage>
</organism>
<evidence type="ECO:0000259" key="8">
    <source>
        <dbReference type="Pfam" id="PF22544"/>
    </source>
</evidence>
<dbReference type="Gene3D" id="3.40.390.10">
    <property type="entry name" value="Collagenase (Catalytic Domain)"/>
    <property type="match status" value="1"/>
</dbReference>
<dbReference type="InterPro" id="IPR059226">
    <property type="entry name" value="Choice_anch_Q_dom"/>
</dbReference>
<feature type="domain" description="Right handed beta helix" evidence="7">
    <location>
        <begin position="673"/>
        <end position="785"/>
    </location>
</feature>
<evidence type="ECO:0000256" key="5">
    <source>
        <dbReference type="ARBA" id="ARBA00023273"/>
    </source>
</evidence>
<comment type="subcellular location">
    <subcellularLocation>
        <location evidence="1">Cell projection</location>
        <location evidence="1">Cilium</location>
    </subcellularLocation>
    <subcellularLocation>
        <location evidence="2">Cytoplasm</location>
    </subcellularLocation>
</comment>
<dbReference type="RefSeq" id="WP_145307766.1">
    <property type="nucleotide sequence ID" value="NZ_CP037452.1"/>
</dbReference>
<dbReference type="InterPro" id="IPR024079">
    <property type="entry name" value="MetalloPept_cat_dom_sf"/>
</dbReference>
<dbReference type="SUPFAM" id="SSF55486">
    <property type="entry name" value="Metalloproteases ('zincins'), catalytic domain"/>
    <property type="match status" value="1"/>
</dbReference>
<dbReference type="InterPro" id="IPR013783">
    <property type="entry name" value="Ig-like_fold"/>
</dbReference>
<name>A0A518I9M6_9PLAN</name>
<dbReference type="NCBIfam" id="NF041518">
    <property type="entry name" value="choice_anch_Q"/>
    <property type="match status" value="1"/>
</dbReference>
<evidence type="ECO:0000259" key="9">
    <source>
        <dbReference type="Pfam" id="PF25275"/>
    </source>
</evidence>
<dbReference type="GO" id="GO:0005737">
    <property type="term" value="C:cytoplasm"/>
    <property type="evidence" value="ECO:0007669"/>
    <property type="project" value="UniProtKB-SubCell"/>
</dbReference>
<dbReference type="KEGG" id="gfm:Enr17x_17800"/>
<keyword evidence="11" id="KW-1185">Reference proteome</keyword>
<keyword evidence="4" id="KW-0969">Cilium</keyword>
<feature type="region of interest" description="Disordered" evidence="6">
    <location>
        <begin position="4125"/>
        <end position="4168"/>
    </location>
</feature>
<evidence type="ECO:0000256" key="6">
    <source>
        <dbReference type="SAM" id="MobiDB-lite"/>
    </source>
</evidence>
<feature type="compositionally biased region" description="Low complexity" evidence="6">
    <location>
        <begin position="4135"/>
        <end position="4156"/>
    </location>
</feature>
<dbReference type="EMBL" id="CP037452">
    <property type="protein sequence ID" value="QDV49759.1"/>
    <property type="molecule type" value="Genomic_DNA"/>
</dbReference>
<evidence type="ECO:0000256" key="4">
    <source>
        <dbReference type="ARBA" id="ARBA00023069"/>
    </source>
</evidence>
<dbReference type="InterPro" id="IPR033803">
    <property type="entry name" value="CBD-like_Golvesin-Xly"/>
</dbReference>
<keyword evidence="3" id="KW-0963">Cytoplasm</keyword>